<evidence type="ECO:0000259" key="2">
    <source>
        <dbReference type="PROSITE" id="PS50048"/>
    </source>
</evidence>
<dbReference type="EMBL" id="JAGMUX010000033">
    <property type="protein sequence ID" value="KAH7208468.1"/>
    <property type="molecule type" value="Genomic_DNA"/>
</dbReference>
<evidence type="ECO:0000256" key="1">
    <source>
        <dbReference type="ARBA" id="ARBA00023242"/>
    </source>
</evidence>
<reference evidence="3" key="1">
    <citation type="journal article" date="2021" name="Nat. Commun.">
        <title>Genetic determinants of endophytism in the Arabidopsis root mycobiome.</title>
        <authorList>
            <person name="Mesny F."/>
            <person name="Miyauchi S."/>
            <person name="Thiergart T."/>
            <person name="Pickel B."/>
            <person name="Atanasova L."/>
            <person name="Karlsson M."/>
            <person name="Huettel B."/>
            <person name="Barry K.W."/>
            <person name="Haridas S."/>
            <person name="Chen C."/>
            <person name="Bauer D."/>
            <person name="Andreopoulos W."/>
            <person name="Pangilinan J."/>
            <person name="LaButti K."/>
            <person name="Riley R."/>
            <person name="Lipzen A."/>
            <person name="Clum A."/>
            <person name="Drula E."/>
            <person name="Henrissat B."/>
            <person name="Kohler A."/>
            <person name="Grigoriev I.V."/>
            <person name="Martin F.M."/>
            <person name="Hacquard S."/>
        </authorList>
    </citation>
    <scope>NUCLEOTIDE SEQUENCE</scope>
    <source>
        <strain evidence="3">MPI-CAGE-AT-0023</strain>
    </source>
</reference>
<dbReference type="GeneID" id="70228214"/>
<keyword evidence="1" id="KW-0539">Nucleus</keyword>
<feature type="domain" description="Zn(2)-C6 fungal-type" evidence="2">
    <location>
        <begin position="110"/>
        <end position="144"/>
    </location>
</feature>
<name>A0A9P9FXL3_FUSRE</name>
<proteinExistence type="predicted"/>
<dbReference type="SMART" id="SM00066">
    <property type="entry name" value="GAL4"/>
    <property type="match status" value="1"/>
</dbReference>
<organism evidence="3 4">
    <name type="scientific">Fusarium redolens</name>
    <dbReference type="NCBI Taxonomy" id="48865"/>
    <lineage>
        <taxon>Eukaryota</taxon>
        <taxon>Fungi</taxon>
        <taxon>Dikarya</taxon>
        <taxon>Ascomycota</taxon>
        <taxon>Pezizomycotina</taxon>
        <taxon>Sordariomycetes</taxon>
        <taxon>Hypocreomycetidae</taxon>
        <taxon>Hypocreales</taxon>
        <taxon>Nectriaceae</taxon>
        <taxon>Fusarium</taxon>
        <taxon>Fusarium redolens species complex</taxon>
    </lineage>
</organism>
<comment type="caution">
    <text evidence="3">The sequence shown here is derived from an EMBL/GenBank/DDBJ whole genome shotgun (WGS) entry which is preliminary data.</text>
</comment>
<dbReference type="Pfam" id="PF00172">
    <property type="entry name" value="Zn_clus"/>
    <property type="match status" value="1"/>
</dbReference>
<keyword evidence="4" id="KW-1185">Reference proteome</keyword>
<dbReference type="CDD" id="cd00067">
    <property type="entry name" value="GAL4"/>
    <property type="match status" value="1"/>
</dbReference>
<evidence type="ECO:0000313" key="4">
    <source>
        <dbReference type="Proteomes" id="UP000720189"/>
    </source>
</evidence>
<dbReference type="PROSITE" id="PS50048">
    <property type="entry name" value="ZN2_CY6_FUNGAL_2"/>
    <property type="match status" value="1"/>
</dbReference>
<dbReference type="OrthoDB" id="4150019at2759"/>
<evidence type="ECO:0000313" key="3">
    <source>
        <dbReference type="EMBL" id="KAH7208468.1"/>
    </source>
</evidence>
<dbReference type="Gene3D" id="4.10.240.10">
    <property type="entry name" value="Zn(2)-C6 fungal-type DNA-binding domain"/>
    <property type="match status" value="1"/>
</dbReference>
<dbReference type="GO" id="GO:0000981">
    <property type="term" value="F:DNA-binding transcription factor activity, RNA polymerase II-specific"/>
    <property type="evidence" value="ECO:0007669"/>
    <property type="project" value="InterPro"/>
</dbReference>
<accession>A0A9P9FXL3</accession>
<gene>
    <name evidence="3" type="ORF">BKA55DRAFT_681619</name>
</gene>
<dbReference type="InterPro" id="IPR036864">
    <property type="entry name" value="Zn2-C6_fun-type_DNA-bd_sf"/>
</dbReference>
<dbReference type="Proteomes" id="UP000720189">
    <property type="component" value="Unassembled WGS sequence"/>
</dbReference>
<dbReference type="AlphaFoldDB" id="A0A9P9FXL3"/>
<protein>
    <recommendedName>
        <fullName evidence="2">Zn(2)-C6 fungal-type domain-containing protein</fullName>
    </recommendedName>
</protein>
<sequence length="200" mass="22121">MDKQNEGALLPKAKHEEVAIYPQMVPVPREPVLMSSNHPRLIEQTDPVSPPSEPLVTSPLSTVSYPSAMVPGGSNVTSGNWDPMIQVQFYQTCLSALIFENNTRHRAIIACTECRKRKVRCQTSMFSLHGKCQRCWERKKDCIFTPPGDYCPRFLSPPVPLPTLSQLPVAGNPPFITESFLPQCAPTPPGLGLILPRGTK</sequence>
<dbReference type="InterPro" id="IPR001138">
    <property type="entry name" value="Zn2Cys6_DnaBD"/>
</dbReference>
<dbReference type="PROSITE" id="PS00463">
    <property type="entry name" value="ZN2_CY6_FUNGAL_1"/>
    <property type="match status" value="1"/>
</dbReference>
<dbReference type="GO" id="GO:0008270">
    <property type="term" value="F:zinc ion binding"/>
    <property type="evidence" value="ECO:0007669"/>
    <property type="project" value="InterPro"/>
</dbReference>
<dbReference type="SUPFAM" id="SSF57701">
    <property type="entry name" value="Zn2/Cys6 DNA-binding domain"/>
    <property type="match status" value="1"/>
</dbReference>
<dbReference type="RefSeq" id="XP_046041371.1">
    <property type="nucleotide sequence ID" value="XM_046198260.1"/>
</dbReference>